<protein>
    <submittedName>
        <fullName evidence="10">N-Acetyl-D-glucosamine ABC transport system,permease protein</fullName>
    </submittedName>
</protein>
<keyword evidence="7 8" id="KW-0472">Membrane</keyword>
<sequence length="338" mass="37903">MILSRRAARSPGVFPRCFIKPSSPRHASVVIASHNPGFDKWLNEMRVTMRKTWLPWLILSPSLLFLLLFTWFPLGRSVYDSLFDTRMASDGAQYVGLDNFSRLFADGVFWQSLVNNLLYILLTVVPGVTLALLLAVALSENHRVNRWLRTAFFFPMIIPMVSAAALWLFIFMPGLGLLDHYLAKLFGPMNNNWLGRSNSALLALALIGVWKFAGYYMLFFLAGLQSIPASTREAALMEGATRTQVFFKVTLPLLRPTLSFVITTALIYSITQIDHVAVMTRGGPDNATTVLLYYIQNLAWDTHDLGKASAATFLTLAGLFAFSLINLKLLEKGAHYER</sequence>
<dbReference type="SUPFAM" id="SSF161098">
    <property type="entry name" value="MetI-like"/>
    <property type="match status" value="1"/>
</dbReference>
<evidence type="ECO:0000256" key="7">
    <source>
        <dbReference type="ARBA" id="ARBA00023136"/>
    </source>
</evidence>
<proteinExistence type="inferred from homology"/>
<dbReference type="GO" id="GO:0005886">
    <property type="term" value="C:plasma membrane"/>
    <property type="evidence" value="ECO:0007669"/>
    <property type="project" value="UniProtKB-SubCell"/>
</dbReference>
<feature type="domain" description="ABC transmembrane type-1" evidence="9">
    <location>
        <begin position="113"/>
        <end position="326"/>
    </location>
</feature>
<evidence type="ECO:0000256" key="8">
    <source>
        <dbReference type="RuleBase" id="RU363032"/>
    </source>
</evidence>
<dbReference type="EMBL" id="CBWK010000261">
    <property type="protein sequence ID" value="CDL08889.1"/>
    <property type="molecule type" value="Genomic_DNA"/>
</dbReference>
<evidence type="ECO:0000256" key="6">
    <source>
        <dbReference type="ARBA" id="ARBA00022989"/>
    </source>
</evidence>
<evidence type="ECO:0000256" key="3">
    <source>
        <dbReference type="ARBA" id="ARBA00022475"/>
    </source>
</evidence>
<feature type="transmembrane region" description="Helical" evidence="8">
    <location>
        <begin position="245"/>
        <end position="270"/>
    </location>
</feature>
<dbReference type="InterPro" id="IPR035906">
    <property type="entry name" value="MetI-like_sf"/>
</dbReference>
<feature type="transmembrane region" description="Helical" evidence="8">
    <location>
        <begin position="117"/>
        <end position="139"/>
    </location>
</feature>
<feature type="transmembrane region" description="Helical" evidence="8">
    <location>
        <begin position="310"/>
        <end position="330"/>
    </location>
</feature>
<keyword evidence="3" id="KW-1003">Cell membrane</keyword>
<evidence type="ECO:0000313" key="10">
    <source>
        <dbReference type="EMBL" id="CDL08889.1"/>
    </source>
</evidence>
<comment type="similarity">
    <text evidence="8">Belongs to the binding-protein-dependent transport system permease family.</text>
</comment>
<keyword evidence="11" id="KW-1185">Reference proteome</keyword>
<accession>W1DL94</accession>
<evidence type="ECO:0000256" key="2">
    <source>
        <dbReference type="ARBA" id="ARBA00022448"/>
    </source>
</evidence>
<comment type="subcellular location">
    <subcellularLocation>
        <location evidence="1">Cell inner membrane</location>
        <topology evidence="1">Multi-pass membrane protein</topology>
    </subcellularLocation>
    <subcellularLocation>
        <location evidence="8">Cell membrane</location>
        <topology evidence="8">Multi-pass membrane protein</topology>
    </subcellularLocation>
</comment>
<keyword evidence="5 8" id="KW-0812">Transmembrane</keyword>
<dbReference type="InterPro" id="IPR051393">
    <property type="entry name" value="ABC_transporter_permease"/>
</dbReference>
<dbReference type="Gene3D" id="1.10.3720.10">
    <property type="entry name" value="MetI-like"/>
    <property type="match status" value="1"/>
</dbReference>
<evidence type="ECO:0000259" key="9">
    <source>
        <dbReference type="PROSITE" id="PS50928"/>
    </source>
</evidence>
<dbReference type="GO" id="GO:0055085">
    <property type="term" value="P:transmembrane transport"/>
    <property type="evidence" value="ECO:0007669"/>
    <property type="project" value="InterPro"/>
</dbReference>
<keyword evidence="2 8" id="KW-0813">Transport</keyword>
<dbReference type="PANTHER" id="PTHR30193">
    <property type="entry name" value="ABC TRANSPORTER PERMEASE PROTEIN"/>
    <property type="match status" value="1"/>
</dbReference>
<keyword evidence="6 8" id="KW-1133">Transmembrane helix</keyword>
<feature type="transmembrane region" description="Helical" evidence="8">
    <location>
        <begin position="198"/>
        <end position="224"/>
    </location>
</feature>
<evidence type="ECO:0000256" key="1">
    <source>
        <dbReference type="ARBA" id="ARBA00004429"/>
    </source>
</evidence>
<dbReference type="PROSITE" id="PS50928">
    <property type="entry name" value="ABC_TM1"/>
    <property type="match status" value="1"/>
</dbReference>
<keyword evidence="4" id="KW-0997">Cell inner membrane</keyword>
<name>W1DL94_KLEPN</name>
<organism evidence="10 11">
    <name type="scientific">Klebsiella pneumoniae IS43</name>
    <dbReference type="NCBI Taxonomy" id="1432552"/>
    <lineage>
        <taxon>Bacteria</taxon>
        <taxon>Pseudomonadati</taxon>
        <taxon>Pseudomonadota</taxon>
        <taxon>Gammaproteobacteria</taxon>
        <taxon>Enterobacterales</taxon>
        <taxon>Enterobacteriaceae</taxon>
        <taxon>Klebsiella/Raoultella group</taxon>
        <taxon>Klebsiella</taxon>
        <taxon>Klebsiella pneumoniae complex</taxon>
    </lineage>
</organism>
<dbReference type="eggNOG" id="COG1175">
    <property type="taxonomic scope" value="Bacteria"/>
</dbReference>
<comment type="caution">
    <text evidence="10">The sequence shown here is derived from an EMBL/GenBank/DDBJ whole genome shotgun (WGS) entry which is preliminary data.</text>
</comment>
<dbReference type="AlphaFoldDB" id="W1DL94"/>
<reference evidence="10" key="1">
    <citation type="submission" date="2013-10" db="EMBL/GenBank/DDBJ databases">
        <title>Antibiotic resistance diversity of beta-lactamase producers in the General Hospital Vienna.</title>
        <authorList>
            <person name="Barisic I."/>
            <person name="Mitteregger D."/>
            <person name="Hirschl A.M."/>
            <person name="Noehammer C."/>
            <person name="Wiesinger-Mayr H."/>
        </authorList>
    </citation>
    <scope>NUCLEOTIDE SEQUENCE [LARGE SCALE GENOMIC DNA]</scope>
    <source>
        <strain evidence="10">IS43</strain>
    </source>
</reference>
<evidence type="ECO:0000256" key="5">
    <source>
        <dbReference type="ARBA" id="ARBA00022692"/>
    </source>
</evidence>
<evidence type="ECO:0000313" key="11">
    <source>
        <dbReference type="Proteomes" id="UP000019183"/>
    </source>
</evidence>
<feature type="transmembrane region" description="Helical" evidence="8">
    <location>
        <begin position="151"/>
        <end position="178"/>
    </location>
</feature>
<dbReference type="CDD" id="cd06261">
    <property type="entry name" value="TM_PBP2"/>
    <property type="match status" value="1"/>
</dbReference>
<dbReference type="Pfam" id="PF00528">
    <property type="entry name" value="BPD_transp_1"/>
    <property type="match status" value="1"/>
</dbReference>
<feature type="transmembrane region" description="Helical" evidence="8">
    <location>
        <begin position="53"/>
        <end position="74"/>
    </location>
</feature>
<dbReference type="InterPro" id="IPR000515">
    <property type="entry name" value="MetI-like"/>
</dbReference>
<dbReference type="Proteomes" id="UP000019183">
    <property type="component" value="Unassembled WGS sequence"/>
</dbReference>
<dbReference type="PANTHER" id="PTHR30193:SF37">
    <property type="entry name" value="INNER MEMBRANE ABC TRANSPORTER PERMEASE PROTEIN YCJO"/>
    <property type="match status" value="1"/>
</dbReference>
<evidence type="ECO:0000256" key="4">
    <source>
        <dbReference type="ARBA" id="ARBA00022519"/>
    </source>
</evidence>